<sequence length="271" mass="27619">MALPTPAPDRTALVTGASSGIGVEIARDLARRGHGVTLVARREDRLADLAAELADAHGVRAEVVGADLADPADRAGLVGAVEGRGLTVDVLVNNAGLTTSGPVHRGDVEAELRMVRVDVEAVVDLTTRFLAGMVERGRGALLNVASVAAFQPLPGQAGYGGAKAFVLSYTQAVAAEVKGTGVSVSALCPGPVRTGFGEAGGLDAEESEAALPSFMWVAADEVARAGVAGLERGRTVTIPGPANLVGAHAGRLAPRSLLLPLMARQHPALRR</sequence>
<dbReference type="RefSeq" id="WP_272737879.1">
    <property type="nucleotide sequence ID" value="NZ_CP116942.1"/>
</dbReference>
<dbReference type="EMBL" id="CP116942">
    <property type="protein sequence ID" value="WCO68362.1"/>
    <property type="molecule type" value="Genomic_DNA"/>
</dbReference>
<dbReference type="GO" id="GO:0016491">
    <property type="term" value="F:oxidoreductase activity"/>
    <property type="evidence" value="ECO:0007669"/>
    <property type="project" value="UniProtKB-KW"/>
</dbReference>
<keyword evidence="5" id="KW-1185">Reference proteome</keyword>
<dbReference type="Pfam" id="PF00106">
    <property type="entry name" value="adh_short"/>
    <property type="match status" value="1"/>
</dbReference>
<dbReference type="CDD" id="cd05233">
    <property type="entry name" value="SDR_c"/>
    <property type="match status" value="1"/>
</dbReference>
<dbReference type="InterPro" id="IPR036291">
    <property type="entry name" value="NAD(P)-bd_dom_sf"/>
</dbReference>
<protein>
    <submittedName>
        <fullName evidence="4">SDR family oxidoreductase</fullName>
    </submittedName>
</protein>
<proteinExistence type="inferred from homology"/>
<accession>A0AAF0BV07</accession>
<keyword evidence="2" id="KW-0560">Oxidoreductase</keyword>
<dbReference type="PROSITE" id="PS00061">
    <property type="entry name" value="ADH_SHORT"/>
    <property type="match status" value="1"/>
</dbReference>
<evidence type="ECO:0000313" key="5">
    <source>
        <dbReference type="Proteomes" id="UP001216390"/>
    </source>
</evidence>
<organism evidence="4 5">
    <name type="scientific">Iamia majanohamensis</name>
    <dbReference type="NCBI Taxonomy" id="467976"/>
    <lineage>
        <taxon>Bacteria</taxon>
        <taxon>Bacillati</taxon>
        <taxon>Actinomycetota</taxon>
        <taxon>Acidimicrobiia</taxon>
        <taxon>Acidimicrobiales</taxon>
        <taxon>Iamiaceae</taxon>
        <taxon>Iamia</taxon>
    </lineage>
</organism>
<dbReference type="PRINTS" id="PR00080">
    <property type="entry name" value="SDRFAMILY"/>
</dbReference>
<dbReference type="AlphaFoldDB" id="A0AAF0BV07"/>
<dbReference type="GO" id="GO:0016020">
    <property type="term" value="C:membrane"/>
    <property type="evidence" value="ECO:0007669"/>
    <property type="project" value="TreeGrafter"/>
</dbReference>
<dbReference type="PIRSF" id="PIRSF000126">
    <property type="entry name" value="11-beta-HSD1"/>
    <property type="match status" value="1"/>
</dbReference>
<gene>
    <name evidence="4" type="ORF">PO878_06425</name>
</gene>
<dbReference type="PANTHER" id="PTHR44196">
    <property type="entry name" value="DEHYDROGENASE/REDUCTASE SDR FAMILY MEMBER 7B"/>
    <property type="match status" value="1"/>
</dbReference>
<dbReference type="InterPro" id="IPR002347">
    <property type="entry name" value="SDR_fam"/>
</dbReference>
<evidence type="ECO:0000256" key="3">
    <source>
        <dbReference type="RuleBase" id="RU000363"/>
    </source>
</evidence>
<evidence type="ECO:0000313" key="4">
    <source>
        <dbReference type="EMBL" id="WCO68362.1"/>
    </source>
</evidence>
<dbReference type="PANTHER" id="PTHR44196:SF2">
    <property type="entry name" value="SHORT-CHAIN DEHYDROGENASE-RELATED"/>
    <property type="match status" value="1"/>
</dbReference>
<reference evidence="4" key="1">
    <citation type="submission" date="2023-01" db="EMBL/GenBank/DDBJ databases">
        <title>The diversity of Class Acidimicrobiia in South China Sea sediment environments and the proposal of Iamia marina sp. nov., a novel species of the genus Iamia.</title>
        <authorList>
            <person name="He Y."/>
            <person name="Tian X."/>
        </authorList>
    </citation>
    <scope>NUCLEOTIDE SEQUENCE</scope>
    <source>
        <strain evidence="4">DSM 19957</strain>
    </source>
</reference>
<dbReference type="KEGG" id="ima:PO878_06425"/>
<evidence type="ECO:0000256" key="1">
    <source>
        <dbReference type="ARBA" id="ARBA00006484"/>
    </source>
</evidence>
<dbReference type="InterPro" id="IPR020904">
    <property type="entry name" value="Sc_DH/Rdtase_CS"/>
</dbReference>
<dbReference type="SUPFAM" id="SSF51735">
    <property type="entry name" value="NAD(P)-binding Rossmann-fold domains"/>
    <property type="match status" value="1"/>
</dbReference>
<evidence type="ECO:0000256" key="2">
    <source>
        <dbReference type="ARBA" id="ARBA00023002"/>
    </source>
</evidence>
<dbReference type="PRINTS" id="PR00081">
    <property type="entry name" value="GDHRDH"/>
</dbReference>
<dbReference type="Gene3D" id="3.40.50.720">
    <property type="entry name" value="NAD(P)-binding Rossmann-like Domain"/>
    <property type="match status" value="1"/>
</dbReference>
<name>A0AAF0BV07_9ACTN</name>
<comment type="similarity">
    <text evidence="1 3">Belongs to the short-chain dehydrogenases/reductases (SDR) family.</text>
</comment>
<dbReference type="Proteomes" id="UP001216390">
    <property type="component" value="Chromosome"/>
</dbReference>